<feature type="region of interest" description="Disordered" evidence="1">
    <location>
        <begin position="103"/>
        <end position="164"/>
    </location>
</feature>
<dbReference type="STRING" id="1095629.A0A0C9XYS3"/>
<evidence type="ECO:0000313" key="3">
    <source>
        <dbReference type="Proteomes" id="UP000054477"/>
    </source>
</evidence>
<proteinExistence type="predicted"/>
<evidence type="ECO:0000256" key="1">
    <source>
        <dbReference type="SAM" id="MobiDB-lite"/>
    </source>
</evidence>
<sequence>MAPSKPTKSIKVKVPRHNAQRIGVKLTAEIKSIAQAKGIRAETSQPNPDLAQAIESASEWNSLLMTARAERGPQWDVGTQQFLVDKYSDLYYDSTPLQEAVKKVTEDENPEEQVHQNQQPTLSNRTPHRDRDFHMSSMHGHMGHGGHESSPHRHHAPPANYSYPSSPAMNVRGGPGPYPSSGGAPFNPPGQYFGGEAPSTPVRMGSMGGMHMMDHPMGGGHPMGGMGMGGGSMPGMPMHVSPGMGRRVTRGMVGDGYPMH</sequence>
<dbReference type="HOGENOM" id="CLU_051038_0_0_1"/>
<reference evidence="3" key="2">
    <citation type="submission" date="2015-01" db="EMBL/GenBank/DDBJ databases">
        <title>Evolutionary Origins and Diversification of the Mycorrhizal Mutualists.</title>
        <authorList>
            <consortium name="DOE Joint Genome Institute"/>
            <consortium name="Mycorrhizal Genomics Consortium"/>
            <person name="Kohler A."/>
            <person name="Kuo A."/>
            <person name="Nagy L.G."/>
            <person name="Floudas D."/>
            <person name="Copeland A."/>
            <person name="Barry K.W."/>
            <person name="Cichocki N."/>
            <person name="Veneault-Fourrey C."/>
            <person name="LaButti K."/>
            <person name="Lindquist E.A."/>
            <person name="Lipzen A."/>
            <person name="Lundell T."/>
            <person name="Morin E."/>
            <person name="Murat C."/>
            <person name="Riley R."/>
            <person name="Ohm R."/>
            <person name="Sun H."/>
            <person name="Tunlid A."/>
            <person name="Henrissat B."/>
            <person name="Grigoriev I.V."/>
            <person name="Hibbett D.S."/>
            <person name="Martin F."/>
        </authorList>
    </citation>
    <scope>NUCLEOTIDE SEQUENCE [LARGE SCALE GENOMIC DNA]</scope>
    <source>
        <strain evidence="3">LaAM-08-1</strain>
    </source>
</reference>
<dbReference type="OrthoDB" id="5550090at2759"/>
<name>A0A0C9XYS3_9AGAR</name>
<reference evidence="2 3" key="1">
    <citation type="submission" date="2014-04" db="EMBL/GenBank/DDBJ databases">
        <authorList>
            <consortium name="DOE Joint Genome Institute"/>
            <person name="Kuo A."/>
            <person name="Kohler A."/>
            <person name="Nagy L.G."/>
            <person name="Floudas D."/>
            <person name="Copeland A."/>
            <person name="Barry K.W."/>
            <person name="Cichocki N."/>
            <person name="Veneault-Fourrey C."/>
            <person name="LaButti K."/>
            <person name="Lindquist E.A."/>
            <person name="Lipzen A."/>
            <person name="Lundell T."/>
            <person name="Morin E."/>
            <person name="Murat C."/>
            <person name="Sun H."/>
            <person name="Tunlid A."/>
            <person name="Henrissat B."/>
            <person name="Grigoriev I.V."/>
            <person name="Hibbett D.S."/>
            <person name="Martin F."/>
            <person name="Nordberg H.P."/>
            <person name="Cantor M.N."/>
            <person name="Hua S.X."/>
        </authorList>
    </citation>
    <scope>NUCLEOTIDE SEQUENCE [LARGE SCALE GENOMIC DNA]</scope>
    <source>
        <strain evidence="2 3">LaAM-08-1</strain>
    </source>
</reference>
<feature type="compositionally biased region" description="Polar residues" evidence="1">
    <location>
        <begin position="115"/>
        <end position="125"/>
    </location>
</feature>
<organism evidence="2 3">
    <name type="scientific">Laccaria amethystina LaAM-08-1</name>
    <dbReference type="NCBI Taxonomy" id="1095629"/>
    <lineage>
        <taxon>Eukaryota</taxon>
        <taxon>Fungi</taxon>
        <taxon>Dikarya</taxon>
        <taxon>Basidiomycota</taxon>
        <taxon>Agaricomycotina</taxon>
        <taxon>Agaricomycetes</taxon>
        <taxon>Agaricomycetidae</taxon>
        <taxon>Agaricales</taxon>
        <taxon>Agaricineae</taxon>
        <taxon>Hydnangiaceae</taxon>
        <taxon>Laccaria</taxon>
    </lineage>
</organism>
<dbReference type="AlphaFoldDB" id="A0A0C9XYS3"/>
<gene>
    <name evidence="2" type="ORF">K443DRAFT_138055</name>
</gene>
<protein>
    <submittedName>
        <fullName evidence="2">Uncharacterized protein</fullName>
    </submittedName>
</protein>
<dbReference type="Proteomes" id="UP000054477">
    <property type="component" value="Unassembled WGS sequence"/>
</dbReference>
<dbReference type="EMBL" id="KN838536">
    <property type="protein sequence ID" value="KIK10061.1"/>
    <property type="molecule type" value="Genomic_DNA"/>
</dbReference>
<accession>A0A0C9XYS3</accession>
<keyword evidence="3" id="KW-1185">Reference proteome</keyword>
<evidence type="ECO:0000313" key="2">
    <source>
        <dbReference type="EMBL" id="KIK10061.1"/>
    </source>
</evidence>